<keyword evidence="2" id="KW-1133">Transmembrane helix</keyword>
<organism evidence="3 4">
    <name type="scientific">Corynascus novoguineensis</name>
    <dbReference type="NCBI Taxonomy" id="1126955"/>
    <lineage>
        <taxon>Eukaryota</taxon>
        <taxon>Fungi</taxon>
        <taxon>Dikarya</taxon>
        <taxon>Ascomycota</taxon>
        <taxon>Pezizomycotina</taxon>
        <taxon>Sordariomycetes</taxon>
        <taxon>Sordariomycetidae</taxon>
        <taxon>Sordariales</taxon>
        <taxon>Chaetomiaceae</taxon>
        <taxon>Corynascus</taxon>
    </lineage>
</organism>
<proteinExistence type="predicted"/>
<sequence>MLLTSGQVSLAVSSVIVFICTAALFLSGYILQQRSLRDLRAAIKPSPRASPKVFLPDRFKYSTTELPDGTVIVLDNDDDAGIGSEGRAERGNPDMIEIRPSSPGGDARGSNPAPLTGKKGRPTKTAKSQAKNGKQGQAPADFGADESRQKPMSRAERRQRIREEIMRLSQGQEGRYYQRRRS</sequence>
<evidence type="ECO:0000313" key="4">
    <source>
        <dbReference type="Proteomes" id="UP001303647"/>
    </source>
</evidence>
<dbReference type="EMBL" id="MU857669">
    <property type="protein sequence ID" value="KAK4246690.1"/>
    <property type="molecule type" value="Genomic_DNA"/>
</dbReference>
<reference evidence="3" key="1">
    <citation type="journal article" date="2023" name="Mol. Phylogenet. Evol.">
        <title>Genome-scale phylogeny and comparative genomics of the fungal order Sordariales.</title>
        <authorList>
            <person name="Hensen N."/>
            <person name="Bonometti L."/>
            <person name="Westerberg I."/>
            <person name="Brannstrom I.O."/>
            <person name="Guillou S."/>
            <person name="Cros-Aarteil S."/>
            <person name="Calhoun S."/>
            <person name="Haridas S."/>
            <person name="Kuo A."/>
            <person name="Mondo S."/>
            <person name="Pangilinan J."/>
            <person name="Riley R."/>
            <person name="LaButti K."/>
            <person name="Andreopoulos B."/>
            <person name="Lipzen A."/>
            <person name="Chen C."/>
            <person name="Yan M."/>
            <person name="Daum C."/>
            <person name="Ng V."/>
            <person name="Clum A."/>
            <person name="Steindorff A."/>
            <person name="Ohm R.A."/>
            <person name="Martin F."/>
            <person name="Silar P."/>
            <person name="Natvig D.O."/>
            <person name="Lalanne C."/>
            <person name="Gautier V."/>
            <person name="Ament-Velasquez S.L."/>
            <person name="Kruys A."/>
            <person name="Hutchinson M.I."/>
            <person name="Powell A.J."/>
            <person name="Barry K."/>
            <person name="Miller A.N."/>
            <person name="Grigoriev I.V."/>
            <person name="Debuchy R."/>
            <person name="Gladieux P."/>
            <person name="Hiltunen Thoren M."/>
            <person name="Johannesson H."/>
        </authorList>
    </citation>
    <scope>NUCLEOTIDE SEQUENCE</scope>
    <source>
        <strain evidence="3">CBS 359.72</strain>
    </source>
</reference>
<comment type="caution">
    <text evidence="3">The sequence shown here is derived from an EMBL/GenBank/DDBJ whole genome shotgun (WGS) entry which is preliminary data.</text>
</comment>
<evidence type="ECO:0000313" key="3">
    <source>
        <dbReference type="EMBL" id="KAK4246690.1"/>
    </source>
</evidence>
<evidence type="ECO:0000256" key="2">
    <source>
        <dbReference type="SAM" id="Phobius"/>
    </source>
</evidence>
<feature type="compositionally biased region" description="Polar residues" evidence="1">
    <location>
        <begin position="125"/>
        <end position="135"/>
    </location>
</feature>
<feature type="compositionally biased region" description="Basic and acidic residues" evidence="1">
    <location>
        <begin position="145"/>
        <end position="166"/>
    </location>
</feature>
<evidence type="ECO:0000256" key="1">
    <source>
        <dbReference type="SAM" id="MobiDB-lite"/>
    </source>
</evidence>
<keyword evidence="2" id="KW-0472">Membrane</keyword>
<dbReference type="Proteomes" id="UP001303647">
    <property type="component" value="Unassembled WGS sequence"/>
</dbReference>
<feature type="transmembrane region" description="Helical" evidence="2">
    <location>
        <begin position="12"/>
        <end position="31"/>
    </location>
</feature>
<dbReference type="AlphaFoldDB" id="A0AAN7CQZ5"/>
<accession>A0AAN7CQZ5</accession>
<reference evidence="3" key="2">
    <citation type="submission" date="2023-05" db="EMBL/GenBank/DDBJ databases">
        <authorList>
            <consortium name="Lawrence Berkeley National Laboratory"/>
            <person name="Steindorff A."/>
            <person name="Hensen N."/>
            <person name="Bonometti L."/>
            <person name="Westerberg I."/>
            <person name="Brannstrom I.O."/>
            <person name="Guillou S."/>
            <person name="Cros-Aarteil S."/>
            <person name="Calhoun S."/>
            <person name="Haridas S."/>
            <person name="Kuo A."/>
            <person name="Mondo S."/>
            <person name="Pangilinan J."/>
            <person name="Riley R."/>
            <person name="Labutti K."/>
            <person name="Andreopoulos B."/>
            <person name="Lipzen A."/>
            <person name="Chen C."/>
            <person name="Yanf M."/>
            <person name="Daum C."/>
            <person name="Ng V."/>
            <person name="Clum A."/>
            <person name="Ohm R."/>
            <person name="Martin F."/>
            <person name="Silar P."/>
            <person name="Natvig D."/>
            <person name="Lalanne C."/>
            <person name="Gautier V."/>
            <person name="Ament-Velasquez S.L."/>
            <person name="Kruys A."/>
            <person name="Hutchinson M.I."/>
            <person name="Powell A.J."/>
            <person name="Barry K."/>
            <person name="Miller A.N."/>
            <person name="Grigoriev I.V."/>
            <person name="Debuchy R."/>
            <person name="Gladieux P."/>
            <person name="Thoren M.H."/>
            <person name="Johannesson H."/>
        </authorList>
    </citation>
    <scope>NUCLEOTIDE SEQUENCE</scope>
    <source>
        <strain evidence="3">CBS 359.72</strain>
    </source>
</reference>
<gene>
    <name evidence="3" type="ORF">C7999DRAFT_15233</name>
</gene>
<name>A0AAN7CQZ5_9PEZI</name>
<keyword evidence="2" id="KW-0812">Transmembrane</keyword>
<feature type="region of interest" description="Disordered" evidence="1">
    <location>
        <begin position="75"/>
        <end position="182"/>
    </location>
</feature>
<keyword evidence="4" id="KW-1185">Reference proteome</keyword>
<protein>
    <submittedName>
        <fullName evidence="3">Uncharacterized protein</fullName>
    </submittedName>
</protein>